<feature type="compositionally biased region" description="Low complexity" evidence="1">
    <location>
        <begin position="74"/>
        <end position="85"/>
    </location>
</feature>
<evidence type="ECO:0000313" key="3">
    <source>
        <dbReference type="Proteomes" id="UP000244005"/>
    </source>
</evidence>
<dbReference type="AlphaFoldDB" id="A0A2R6WB12"/>
<proteinExistence type="predicted"/>
<dbReference type="Proteomes" id="UP000244005">
    <property type="component" value="Unassembled WGS sequence"/>
</dbReference>
<dbReference type="EMBL" id="KZ772788">
    <property type="protein sequence ID" value="PTQ31033.1"/>
    <property type="molecule type" value="Genomic_DNA"/>
</dbReference>
<keyword evidence="3" id="KW-1185">Reference proteome</keyword>
<sequence length="85" mass="8872">MDSSSWTWKIYHLYHGNDRAHGVDLWGAFMSLAPILSRLAAASGRGFADLGIEVHGTVSVANEKAADSITPPRGSLLSTSSSGGG</sequence>
<dbReference type="Gramene" id="Mp4g20200.1">
    <property type="protein sequence ID" value="Mp4g20200.1.cds1"/>
    <property type="gene ID" value="Mp4g20200"/>
</dbReference>
<feature type="region of interest" description="Disordered" evidence="1">
    <location>
        <begin position="64"/>
        <end position="85"/>
    </location>
</feature>
<organism evidence="2 3">
    <name type="scientific">Marchantia polymorpha</name>
    <name type="common">Common liverwort</name>
    <name type="synonym">Marchantia aquatica</name>
    <dbReference type="NCBI Taxonomy" id="3197"/>
    <lineage>
        <taxon>Eukaryota</taxon>
        <taxon>Viridiplantae</taxon>
        <taxon>Streptophyta</taxon>
        <taxon>Embryophyta</taxon>
        <taxon>Marchantiophyta</taxon>
        <taxon>Marchantiopsida</taxon>
        <taxon>Marchantiidae</taxon>
        <taxon>Marchantiales</taxon>
        <taxon>Marchantiaceae</taxon>
        <taxon>Marchantia</taxon>
    </lineage>
</organism>
<accession>A0A2R6WB12</accession>
<name>A0A2R6WB12_MARPO</name>
<reference evidence="3" key="1">
    <citation type="journal article" date="2017" name="Cell">
        <title>Insights into land plant evolution garnered from the Marchantia polymorpha genome.</title>
        <authorList>
            <person name="Bowman J.L."/>
            <person name="Kohchi T."/>
            <person name="Yamato K.T."/>
            <person name="Jenkins J."/>
            <person name="Shu S."/>
            <person name="Ishizaki K."/>
            <person name="Yamaoka S."/>
            <person name="Nishihama R."/>
            <person name="Nakamura Y."/>
            <person name="Berger F."/>
            <person name="Adam C."/>
            <person name="Aki S.S."/>
            <person name="Althoff F."/>
            <person name="Araki T."/>
            <person name="Arteaga-Vazquez M.A."/>
            <person name="Balasubrmanian S."/>
            <person name="Barry K."/>
            <person name="Bauer D."/>
            <person name="Boehm C.R."/>
            <person name="Briginshaw L."/>
            <person name="Caballero-Perez J."/>
            <person name="Catarino B."/>
            <person name="Chen F."/>
            <person name="Chiyoda S."/>
            <person name="Chovatia M."/>
            <person name="Davies K.M."/>
            <person name="Delmans M."/>
            <person name="Demura T."/>
            <person name="Dierschke T."/>
            <person name="Dolan L."/>
            <person name="Dorantes-Acosta A.E."/>
            <person name="Eklund D.M."/>
            <person name="Florent S.N."/>
            <person name="Flores-Sandoval E."/>
            <person name="Fujiyama A."/>
            <person name="Fukuzawa H."/>
            <person name="Galik B."/>
            <person name="Grimanelli D."/>
            <person name="Grimwood J."/>
            <person name="Grossniklaus U."/>
            <person name="Hamada T."/>
            <person name="Haseloff J."/>
            <person name="Hetherington A.J."/>
            <person name="Higo A."/>
            <person name="Hirakawa Y."/>
            <person name="Hundley H.N."/>
            <person name="Ikeda Y."/>
            <person name="Inoue K."/>
            <person name="Inoue S.I."/>
            <person name="Ishida S."/>
            <person name="Jia Q."/>
            <person name="Kakita M."/>
            <person name="Kanazawa T."/>
            <person name="Kawai Y."/>
            <person name="Kawashima T."/>
            <person name="Kennedy M."/>
            <person name="Kinose K."/>
            <person name="Kinoshita T."/>
            <person name="Kohara Y."/>
            <person name="Koide E."/>
            <person name="Komatsu K."/>
            <person name="Kopischke S."/>
            <person name="Kubo M."/>
            <person name="Kyozuka J."/>
            <person name="Lagercrantz U."/>
            <person name="Lin S.S."/>
            <person name="Lindquist E."/>
            <person name="Lipzen A.M."/>
            <person name="Lu C.W."/>
            <person name="De Luna E."/>
            <person name="Martienssen R.A."/>
            <person name="Minamino N."/>
            <person name="Mizutani M."/>
            <person name="Mizutani M."/>
            <person name="Mochizuki N."/>
            <person name="Monte I."/>
            <person name="Mosher R."/>
            <person name="Nagasaki H."/>
            <person name="Nakagami H."/>
            <person name="Naramoto S."/>
            <person name="Nishitani K."/>
            <person name="Ohtani M."/>
            <person name="Okamoto T."/>
            <person name="Okumura M."/>
            <person name="Phillips J."/>
            <person name="Pollak B."/>
            <person name="Reinders A."/>
            <person name="Rovekamp M."/>
            <person name="Sano R."/>
            <person name="Sawa S."/>
            <person name="Schmid M.W."/>
            <person name="Shirakawa M."/>
            <person name="Solano R."/>
            <person name="Spunde A."/>
            <person name="Suetsugu N."/>
            <person name="Sugano S."/>
            <person name="Sugiyama A."/>
            <person name="Sun R."/>
            <person name="Suzuki Y."/>
            <person name="Takenaka M."/>
            <person name="Takezawa D."/>
            <person name="Tomogane H."/>
            <person name="Tsuzuki M."/>
            <person name="Ueda T."/>
            <person name="Umeda M."/>
            <person name="Ward J.M."/>
            <person name="Watanabe Y."/>
            <person name="Yazaki K."/>
            <person name="Yokoyama R."/>
            <person name="Yoshitake Y."/>
            <person name="Yotsui I."/>
            <person name="Zachgo S."/>
            <person name="Schmutz J."/>
        </authorList>
    </citation>
    <scope>NUCLEOTIDE SEQUENCE [LARGE SCALE GENOMIC DNA]</scope>
    <source>
        <strain evidence="3">Tak-1</strain>
    </source>
</reference>
<evidence type="ECO:0000313" key="2">
    <source>
        <dbReference type="EMBL" id="PTQ31033.1"/>
    </source>
</evidence>
<gene>
    <name evidence="2" type="ORF">MARPO_0116s0022</name>
</gene>
<evidence type="ECO:0000256" key="1">
    <source>
        <dbReference type="SAM" id="MobiDB-lite"/>
    </source>
</evidence>
<protein>
    <submittedName>
        <fullName evidence="2">Uncharacterized protein</fullName>
    </submittedName>
</protein>